<dbReference type="InterPro" id="IPR012340">
    <property type="entry name" value="NA-bd_OB-fold"/>
</dbReference>
<dbReference type="SUPFAM" id="SSF50249">
    <property type="entry name" value="Nucleic acid-binding proteins"/>
    <property type="match status" value="1"/>
</dbReference>
<evidence type="ECO:0000256" key="3">
    <source>
        <dbReference type="ARBA" id="ARBA00030596"/>
    </source>
</evidence>
<keyword evidence="1" id="KW-0235">DNA replication</keyword>
<dbReference type="Pfam" id="PF02303">
    <property type="entry name" value="Phage_DNA_bind"/>
    <property type="match status" value="1"/>
</dbReference>
<feature type="region of interest" description="Disordered" evidence="4">
    <location>
        <begin position="1"/>
        <end position="21"/>
    </location>
</feature>
<gene>
    <name evidence="5" type="ORF">C7H73_09525</name>
</gene>
<dbReference type="GO" id="GO:0003697">
    <property type="term" value="F:single-stranded DNA binding"/>
    <property type="evidence" value="ECO:0007669"/>
    <property type="project" value="InterPro"/>
</dbReference>
<name>A0A2P1NLD7_9BURK</name>
<evidence type="ECO:0000256" key="2">
    <source>
        <dbReference type="ARBA" id="ARBA00023125"/>
    </source>
</evidence>
<dbReference type="KEGG" id="melm:C7H73_09525"/>
<proteinExistence type="predicted"/>
<evidence type="ECO:0000256" key="1">
    <source>
        <dbReference type="ARBA" id="ARBA00022705"/>
    </source>
</evidence>
<keyword evidence="2" id="KW-0238">DNA-binding</keyword>
<dbReference type="Gene3D" id="2.40.50.140">
    <property type="entry name" value="Nucleic acid-binding proteins"/>
    <property type="match status" value="1"/>
</dbReference>
<reference evidence="6" key="1">
    <citation type="submission" date="2018-03" db="EMBL/GenBank/DDBJ databases">
        <title>Genome sequencing of Melaminivora sp. strain SC2-7.</title>
        <authorList>
            <person name="Kim S.-J."/>
            <person name="Heo J."/>
            <person name="Ahn J.-H."/>
            <person name="Kwon S.-W."/>
        </authorList>
    </citation>
    <scope>NUCLEOTIDE SEQUENCE [LARGE SCALE GENOMIC DNA]</scope>
    <source>
        <strain evidence="6">SC2-7</strain>
    </source>
</reference>
<protein>
    <recommendedName>
        <fullName evidence="3">Single-stranded DNA-binding protein</fullName>
    </recommendedName>
</protein>
<dbReference type="InterPro" id="IPR003512">
    <property type="entry name" value="Phage_M13_G5P_DNA-bd"/>
</dbReference>
<feature type="compositionally biased region" description="Polar residues" evidence="4">
    <location>
        <begin position="1"/>
        <end position="18"/>
    </location>
</feature>
<keyword evidence="6" id="KW-1185">Reference proteome</keyword>
<dbReference type="RefSeq" id="WP_106846427.1">
    <property type="nucleotide sequence ID" value="NZ_CP027792.1"/>
</dbReference>
<accession>A0A2P1NLD7</accession>
<dbReference type="EMBL" id="CP027792">
    <property type="protein sequence ID" value="AVP57874.1"/>
    <property type="molecule type" value="Genomic_DNA"/>
</dbReference>
<dbReference type="AlphaFoldDB" id="A0A2P1NLD7"/>
<evidence type="ECO:0000313" key="5">
    <source>
        <dbReference type="EMBL" id="AVP57874.1"/>
    </source>
</evidence>
<dbReference type="Proteomes" id="UP000241829">
    <property type="component" value="Chromosome"/>
</dbReference>
<dbReference type="OrthoDB" id="9181961at2"/>
<dbReference type="GO" id="GO:0006260">
    <property type="term" value="P:DNA replication"/>
    <property type="evidence" value="ECO:0007669"/>
    <property type="project" value="UniProtKB-KW"/>
</dbReference>
<evidence type="ECO:0000256" key="4">
    <source>
        <dbReference type="SAM" id="MobiDB-lite"/>
    </source>
</evidence>
<organism evidence="5 6">
    <name type="scientific">Pulveribacter suum</name>
    <dbReference type="NCBI Taxonomy" id="2116657"/>
    <lineage>
        <taxon>Bacteria</taxon>
        <taxon>Pseudomonadati</taxon>
        <taxon>Pseudomonadota</taxon>
        <taxon>Betaproteobacteria</taxon>
        <taxon>Burkholderiales</taxon>
        <taxon>Comamonadaceae</taxon>
        <taxon>Pulveribacter</taxon>
    </lineage>
</organism>
<sequence length="106" mass="11484">MIKVSVTSTEVRTQSGNAKATGKPYSLAFQTVWMHTHDRTGKPNPYPEKVEIILEKNEQGAALFYPAGDYTLAPESLYVNRNGDLSLSPRLVPLKPAAAPATARAA</sequence>
<evidence type="ECO:0000313" key="6">
    <source>
        <dbReference type="Proteomes" id="UP000241829"/>
    </source>
</evidence>